<dbReference type="InterPro" id="IPR036412">
    <property type="entry name" value="HAD-like_sf"/>
</dbReference>
<feature type="transmembrane region" description="Helical" evidence="14">
    <location>
        <begin position="12"/>
        <end position="37"/>
    </location>
</feature>
<evidence type="ECO:0000256" key="6">
    <source>
        <dbReference type="ARBA" id="ARBA00022741"/>
    </source>
</evidence>
<evidence type="ECO:0000256" key="14">
    <source>
        <dbReference type="SAM" id="Phobius"/>
    </source>
</evidence>
<dbReference type="EMBL" id="BARU01019956">
    <property type="protein sequence ID" value="GAH58863.1"/>
    <property type="molecule type" value="Genomic_DNA"/>
</dbReference>
<dbReference type="SFLD" id="SFLDS00003">
    <property type="entry name" value="Haloacid_Dehalogenase"/>
    <property type="match status" value="1"/>
</dbReference>
<sequence length="287" mass="30293">NFGHSPALTIALMNFVAVMIIACPCALGLATPTAVMVGTGKGAEKGILIKGGESLETAHKLDTIVFDKTGTLTKGEPEVTDIITLNAFSKEEILKYVASAEKTSEHPLGEAIVKRADERKIELLEAKNFNAIEGHGIEATVAGKNVLIGNVKFMRDRDIDTKDLVARAEGLASEGKTPMYFALENKAAGLIAVADTLKENSVEAVEKLKKLGLEVVMLTGDNKKTAEAIARKAGIDKVLPEVLPEDKVHEIKRLQSEGKKVAMVGDGINDAPALAQADVGIAIGSGT</sequence>
<dbReference type="EC" id="7.2.2.8" evidence="2"/>
<dbReference type="GO" id="GO:0012505">
    <property type="term" value="C:endomembrane system"/>
    <property type="evidence" value="ECO:0007669"/>
    <property type="project" value="UniProtKB-SubCell"/>
</dbReference>
<evidence type="ECO:0000256" key="12">
    <source>
        <dbReference type="ARBA" id="ARBA00023065"/>
    </source>
</evidence>
<name>X1IMT2_9ZZZZ</name>
<dbReference type="InterPro" id="IPR018303">
    <property type="entry name" value="ATPase_P-typ_P_site"/>
</dbReference>
<evidence type="ECO:0000256" key="1">
    <source>
        <dbReference type="ARBA" id="ARBA00004127"/>
    </source>
</evidence>
<evidence type="ECO:0000313" key="15">
    <source>
        <dbReference type="EMBL" id="GAH58863.1"/>
    </source>
</evidence>
<keyword evidence="12" id="KW-0406">Ion transport</keyword>
<dbReference type="GO" id="GO:0005507">
    <property type="term" value="F:copper ion binding"/>
    <property type="evidence" value="ECO:0007669"/>
    <property type="project" value="TreeGrafter"/>
</dbReference>
<keyword evidence="4 14" id="KW-0812">Transmembrane</keyword>
<reference evidence="15" key="1">
    <citation type="journal article" date="2014" name="Front. Microbiol.">
        <title>High frequency of phylogenetically diverse reductive dehalogenase-homologous genes in deep subseafloor sedimentary metagenomes.</title>
        <authorList>
            <person name="Kawai M."/>
            <person name="Futagami T."/>
            <person name="Toyoda A."/>
            <person name="Takaki Y."/>
            <person name="Nishi S."/>
            <person name="Hori S."/>
            <person name="Arai W."/>
            <person name="Tsubouchi T."/>
            <person name="Morono Y."/>
            <person name="Uchiyama I."/>
            <person name="Ito T."/>
            <person name="Fujiyama A."/>
            <person name="Inagaki F."/>
            <person name="Takami H."/>
        </authorList>
    </citation>
    <scope>NUCLEOTIDE SEQUENCE</scope>
    <source>
        <strain evidence="15">Expedition CK06-06</strain>
    </source>
</reference>
<keyword evidence="13 14" id="KW-0472">Membrane</keyword>
<accession>X1IMT2</accession>
<dbReference type="Gene3D" id="3.40.1110.10">
    <property type="entry name" value="Calcium-transporting ATPase, cytoplasmic domain N"/>
    <property type="match status" value="1"/>
</dbReference>
<evidence type="ECO:0000256" key="7">
    <source>
        <dbReference type="ARBA" id="ARBA00022796"/>
    </source>
</evidence>
<keyword evidence="3" id="KW-0813">Transport</keyword>
<keyword evidence="9" id="KW-1278">Translocase</keyword>
<feature type="non-terminal residue" evidence="15">
    <location>
        <position position="287"/>
    </location>
</feature>
<comment type="subcellular location">
    <subcellularLocation>
        <location evidence="1">Endomembrane system</location>
        <topology evidence="1">Multi-pass membrane protein</topology>
    </subcellularLocation>
</comment>
<evidence type="ECO:0000256" key="9">
    <source>
        <dbReference type="ARBA" id="ARBA00022967"/>
    </source>
</evidence>
<dbReference type="GO" id="GO:0005524">
    <property type="term" value="F:ATP binding"/>
    <property type="evidence" value="ECO:0007669"/>
    <property type="project" value="UniProtKB-KW"/>
</dbReference>
<dbReference type="GO" id="GO:0016887">
    <property type="term" value="F:ATP hydrolysis activity"/>
    <property type="evidence" value="ECO:0007669"/>
    <property type="project" value="InterPro"/>
</dbReference>
<dbReference type="GO" id="GO:0140581">
    <property type="term" value="F:P-type monovalent copper transporter activity"/>
    <property type="evidence" value="ECO:0007669"/>
    <property type="project" value="UniProtKB-EC"/>
</dbReference>
<dbReference type="GO" id="GO:0043682">
    <property type="term" value="F:P-type divalent copper transporter activity"/>
    <property type="evidence" value="ECO:0007669"/>
    <property type="project" value="TreeGrafter"/>
</dbReference>
<evidence type="ECO:0000256" key="8">
    <source>
        <dbReference type="ARBA" id="ARBA00022840"/>
    </source>
</evidence>
<evidence type="ECO:0000256" key="4">
    <source>
        <dbReference type="ARBA" id="ARBA00022692"/>
    </source>
</evidence>
<dbReference type="AlphaFoldDB" id="X1IMT2"/>
<evidence type="ECO:0000256" key="10">
    <source>
        <dbReference type="ARBA" id="ARBA00022989"/>
    </source>
</evidence>
<evidence type="ECO:0000256" key="5">
    <source>
        <dbReference type="ARBA" id="ARBA00022723"/>
    </source>
</evidence>
<dbReference type="PRINTS" id="PR00119">
    <property type="entry name" value="CATATPASE"/>
</dbReference>
<evidence type="ECO:0000256" key="3">
    <source>
        <dbReference type="ARBA" id="ARBA00022448"/>
    </source>
</evidence>
<dbReference type="SFLD" id="SFLDF00027">
    <property type="entry name" value="p-type_atpase"/>
    <property type="match status" value="1"/>
</dbReference>
<dbReference type="Pfam" id="PF00702">
    <property type="entry name" value="Hydrolase"/>
    <property type="match status" value="1"/>
</dbReference>
<keyword evidence="5" id="KW-0479">Metal-binding</keyword>
<evidence type="ECO:0000256" key="11">
    <source>
        <dbReference type="ARBA" id="ARBA00023008"/>
    </source>
</evidence>
<dbReference type="PANTHER" id="PTHR43520">
    <property type="entry name" value="ATP7, ISOFORM B"/>
    <property type="match status" value="1"/>
</dbReference>
<dbReference type="SUPFAM" id="SSF56784">
    <property type="entry name" value="HAD-like"/>
    <property type="match status" value="1"/>
</dbReference>
<evidence type="ECO:0000256" key="2">
    <source>
        <dbReference type="ARBA" id="ARBA00012517"/>
    </source>
</evidence>
<dbReference type="GO" id="GO:0016020">
    <property type="term" value="C:membrane"/>
    <property type="evidence" value="ECO:0007669"/>
    <property type="project" value="InterPro"/>
</dbReference>
<dbReference type="NCBIfam" id="TIGR01494">
    <property type="entry name" value="ATPase_P-type"/>
    <property type="match status" value="1"/>
</dbReference>
<dbReference type="Gene3D" id="3.40.50.1000">
    <property type="entry name" value="HAD superfamily/HAD-like"/>
    <property type="match status" value="1"/>
</dbReference>
<dbReference type="PROSITE" id="PS00154">
    <property type="entry name" value="ATPASE_E1_E2"/>
    <property type="match status" value="1"/>
</dbReference>
<dbReference type="InterPro" id="IPR044492">
    <property type="entry name" value="P_typ_ATPase_HD_dom"/>
</dbReference>
<organism evidence="15">
    <name type="scientific">marine sediment metagenome</name>
    <dbReference type="NCBI Taxonomy" id="412755"/>
    <lineage>
        <taxon>unclassified sequences</taxon>
        <taxon>metagenomes</taxon>
        <taxon>ecological metagenomes</taxon>
    </lineage>
</organism>
<keyword evidence="7" id="KW-0187">Copper transport</keyword>
<dbReference type="FunFam" id="3.40.50.1000:FF:000144">
    <property type="entry name" value="copper-transporting ATPase 1 isoform X2"/>
    <property type="match status" value="1"/>
</dbReference>
<dbReference type="InterPro" id="IPR023214">
    <property type="entry name" value="HAD_sf"/>
</dbReference>
<protein>
    <recommendedName>
        <fullName evidence="2">P-type Cu(+) transporter</fullName>
        <ecNumber evidence="2">7.2.2.8</ecNumber>
    </recommendedName>
</protein>
<dbReference type="PANTHER" id="PTHR43520:SF8">
    <property type="entry name" value="P-TYPE CU(+) TRANSPORTER"/>
    <property type="match status" value="1"/>
</dbReference>
<dbReference type="GO" id="GO:0055070">
    <property type="term" value="P:copper ion homeostasis"/>
    <property type="evidence" value="ECO:0007669"/>
    <property type="project" value="TreeGrafter"/>
</dbReference>
<gene>
    <name evidence="15" type="ORF">S03H2_32830</name>
</gene>
<keyword evidence="10 14" id="KW-1133">Transmembrane helix</keyword>
<comment type="caution">
    <text evidence="15">The sequence shown here is derived from an EMBL/GenBank/DDBJ whole genome shotgun (WGS) entry which is preliminary data.</text>
</comment>
<dbReference type="SFLD" id="SFLDG00002">
    <property type="entry name" value="C1.7:_P-type_atpase_like"/>
    <property type="match status" value="1"/>
</dbReference>
<keyword evidence="8" id="KW-0067">ATP-binding</keyword>
<evidence type="ECO:0000256" key="13">
    <source>
        <dbReference type="ARBA" id="ARBA00023136"/>
    </source>
</evidence>
<keyword evidence="11" id="KW-0186">Copper</keyword>
<proteinExistence type="predicted"/>
<keyword evidence="6" id="KW-0547">Nucleotide-binding</keyword>
<dbReference type="InterPro" id="IPR001757">
    <property type="entry name" value="P_typ_ATPase"/>
</dbReference>
<feature type="non-terminal residue" evidence="15">
    <location>
        <position position="1"/>
    </location>
</feature>
<dbReference type="InterPro" id="IPR023299">
    <property type="entry name" value="ATPase_P-typ_cyto_dom_N"/>
</dbReference>